<evidence type="ECO:0000313" key="2">
    <source>
        <dbReference type="EMBL" id="RYB05097.1"/>
    </source>
</evidence>
<dbReference type="SUPFAM" id="SSF109604">
    <property type="entry name" value="HD-domain/PDEase-like"/>
    <property type="match status" value="1"/>
</dbReference>
<dbReference type="EMBL" id="QYBC01000008">
    <property type="protein sequence ID" value="RYB05097.1"/>
    <property type="molecule type" value="Genomic_DNA"/>
</dbReference>
<protein>
    <submittedName>
        <fullName evidence="2">HD domain-containing protein</fullName>
    </submittedName>
</protein>
<gene>
    <name evidence="2" type="ORF">D3272_10565</name>
</gene>
<evidence type="ECO:0000313" key="3">
    <source>
        <dbReference type="Proteomes" id="UP000289411"/>
    </source>
</evidence>
<feature type="domain" description="HD" evidence="1">
    <location>
        <begin position="43"/>
        <end position="147"/>
    </location>
</feature>
<organism evidence="2 3">
    <name type="scientific">Lichenibacterium ramalinae</name>
    <dbReference type="NCBI Taxonomy" id="2316527"/>
    <lineage>
        <taxon>Bacteria</taxon>
        <taxon>Pseudomonadati</taxon>
        <taxon>Pseudomonadota</taxon>
        <taxon>Alphaproteobacteria</taxon>
        <taxon>Hyphomicrobiales</taxon>
        <taxon>Lichenihabitantaceae</taxon>
        <taxon>Lichenibacterium</taxon>
    </lineage>
</organism>
<name>A0A4Q2RDW0_9HYPH</name>
<dbReference type="InterPro" id="IPR006674">
    <property type="entry name" value="HD_domain"/>
</dbReference>
<reference evidence="2 3" key="2">
    <citation type="submission" date="2019-02" db="EMBL/GenBank/DDBJ databases">
        <title>'Lichenibacterium ramalinii' gen. nov. sp. nov., 'Lichenibacterium minor' gen. nov. sp. nov.</title>
        <authorList>
            <person name="Pankratov T."/>
        </authorList>
    </citation>
    <scope>NUCLEOTIDE SEQUENCE [LARGE SCALE GENOMIC DNA]</scope>
    <source>
        <strain evidence="2 3">RmlP001</strain>
    </source>
</reference>
<proteinExistence type="predicted"/>
<dbReference type="Proteomes" id="UP000289411">
    <property type="component" value="Unassembled WGS sequence"/>
</dbReference>
<comment type="caution">
    <text evidence="2">The sequence shown here is derived from an EMBL/GenBank/DDBJ whole genome shotgun (WGS) entry which is preliminary data.</text>
</comment>
<dbReference type="OrthoDB" id="9794481at2"/>
<dbReference type="Pfam" id="PF13023">
    <property type="entry name" value="HD_3"/>
    <property type="match status" value="1"/>
</dbReference>
<keyword evidence="3" id="KW-1185">Reference proteome</keyword>
<evidence type="ECO:0000259" key="1">
    <source>
        <dbReference type="Pfam" id="PF13023"/>
    </source>
</evidence>
<sequence>MLSGRRLDLLAPAPGDIDLDDIAHGLARVARWNGQTRGPFIFSVAQHSLLVEALAGHLAPDIDRNGRLVVLLHDAPEYVVGDLISPFKACVGDTYKAVENRLFAAILCRFALPEPDAAALALLKRADRAAARLEAVLLAGFDEAEAMAVLGPAEAGLDAFAPWLRPRPSDEVEAAFVARCRGLGLPG</sequence>
<dbReference type="AlphaFoldDB" id="A0A4Q2RDW0"/>
<dbReference type="Gene3D" id="1.10.3210.10">
    <property type="entry name" value="Hypothetical protein af1432"/>
    <property type="match status" value="1"/>
</dbReference>
<reference evidence="2 3" key="1">
    <citation type="submission" date="2018-09" db="EMBL/GenBank/DDBJ databases">
        <authorList>
            <person name="Grouzdev D.S."/>
            <person name="Krutkina M.S."/>
        </authorList>
    </citation>
    <scope>NUCLEOTIDE SEQUENCE [LARGE SCALE GENOMIC DNA]</scope>
    <source>
        <strain evidence="2 3">RmlP001</strain>
    </source>
</reference>
<dbReference type="RefSeq" id="WP_129219148.1">
    <property type="nucleotide sequence ID" value="NZ_QYBC01000008.1"/>
</dbReference>
<accession>A0A4Q2RDW0</accession>